<evidence type="ECO:0000313" key="3">
    <source>
        <dbReference type="Proteomes" id="UP001333110"/>
    </source>
</evidence>
<accession>A0AAN7PLX5</accession>
<feature type="region of interest" description="Disordered" evidence="1">
    <location>
        <begin position="91"/>
        <end position="128"/>
    </location>
</feature>
<dbReference type="EMBL" id="JAUNZN010000001">
    <property type="protein sequence ID" value="KAK4833002.1"/>
    <property type="molecule type" value="Genomic_DNA"/>
</dbReference>
<dbReference type="PANTHER" id="PTHR33332">
    <property type="entry name" value="REVERSE TRANSCRIPTASE DOMAIN-CONTAINING PROTEIN"/>
    <property type="match status" value="1"/>
</dbReference>
<dbReference type="Proteomes" id="UP001333110">
    <property type="component" value="Unassembled WGS sequence"/>
</dbReference>
<dbReference type="AlphaFoldDB" id="A0AAN7PLX5"/>
<organism evidence="2 3">
    <name type="scientific">Mycteria americana</name>
    <name type="common">Wood stork</name>
    <dbReference type="NCBI Taxonomy" id="33587"/>
    <lineage>
        <taxon>Eukaryota</taxon>
        <taxon>Metazoa</taxon>
        <taxon>Chordata</taxon>
        <taxon>Craniata</taxon>
        <taxon>Vertebrata</taxon>
        <taxon>Euteleostomi</taxon>
        <taxon>Archelosauria</taxon>
        <taxon>Archosauria</taxon>
        <taxon>Dinosauria</taxon>
        <taxon>Saurischia</taxon>
        <taxon>Theropoda</taxon>
        <taxon>Coelurosauria</taxon>
        <taxon>Aves</taxon>
        <taxon>Neognathae</taxon>
        <taxon>Neoaves</taxon>
        <taxon>Aequornithes</taxon>
        <taxon>Ciconiiformes</taxon>
        <taxon>Ciconiidae</taxon>
        <taxon>Mycteria</taxon>
    </lineage>
</organism>
<comment type="caution">
    <text evidence="2">The sequence shown here is derived from an EMBL/GenBank/DDBJ whole genome shotgun (WGS) entry which is preliminary data.</text>
</comment>
<sequence length="172" mass="19008">MKYELDKWTAQSHLTSSPKSSWKPVTIGVPQESVLGAILFNVFINNLDDGTKCTLRKFGDYTKLGQFCLTQFCLDTTASVILRELGISQPGEEKAPGASYQREGVKKREPGSSQWCPVTGQETDPGNYRPVGLTSIPVKVMEHLILETISYNMNDKKVIRSSQHGFTGGNHA</sequence>
<proteinExistence type="predicted"/>
<reference evidence="2 3" key="1">
    <citation type="journal article" date="2023" name="J. Hered.">
        <title>Chromosome-level genome of the wood stork (Mycteria americana) provides insight into avian chromosome evolution.</title>
        <authorList>
            <person name="Flamio R. Jr."/>
            <person name="Ramstad K.M."/>
        </authorList>
    </citation>
    <scope>NUCLEOTIDE SEQUENCE [LARGE SCALE GENOMIC DNA]</scope>
    <source>
        <strain evidence="2">JAX WOST 10</strain>
    </source>
</reference>
<evidence type="ECO:0008006" key="4">
    <source>
        <dbReference type="Google" id="ProtNLM"/>
    </source>
</evidence>
<gene>
    <name evidence="2" type="ORF">QYF61_027026</name>
</gene>
<evidence type="ECO:0000256" key="1">
    <source>
        <dbReference type="SAM" id="MobiDB-lite"/>
    </source>
</evidence>
<protein>
    <recommendedName>
        <fullName evidence="4">Rna-directed dna polymerase from mobile element jockey-like</fullName>
    </recommendedName>
</protein>
<evidence type="ECO:0000313" key="2">
    <source>
        <dbReference type="EMBL" id="KAK4833002.1"/>
    </source>
</evidence>
<feature type="compositionally biased region" description="Polar residues" evidence="1">
    <location>
        <begin position="111"/>
        <end position="124"/>
    </location>
</feature>
<name>A0AAN7PLX5_MYCAM</name>
<keyword evidence="3" id="KW-1185">Reference proteome</keyword>